<dbReference type="Proteomes" id="UP000604046">
    <property type="component" value="Unassembled WGS sequence"/>
</dbReference>
<dbReference type="EMBL" id="CAJNDS010002449">
    <property type="protein sequence ID" value="CAE7480251.1"/>
    <property type="molecule type" value="Genomic_DNA"/>
</dbReference>
<dbReference type="AlphaFoldDB" id="A0A812SE21"/>
<comment type="caution">
    <text evidence="1">The sequence shown here is derived from an EMBL/GenBank/DDBJ whole genome shotgun (WGS) entry which is preliminary data.</text>
</comment>
<gene>
    <name evidence="1" type="ORF">SNAT2548_LOCUS26966</name>
</gene>
<keyword evidence="2" id="KW-1185">Reference proteome</keyword>
<sequence>MTGVEVKHELWLKLHETSASCQLQKGQEVPEYQVTDIPEGIRQHPYRRDRLPTIEVGAKTRSEDARTRRHEDVKVQMVQRREDVIFRAKLRRRQRHTAGTHGINGVTYSVNGFHGINSVTYILTVLLLWSDPLTRSTRGRCLFTMPHPDVPTLEEAGLGLLGLGMSEGPL</sequence>
<proteinExistence type="predicted"/>
<dbReference type="OrthoDB" id="409878at2759"/>
<accession>A0A812SE21</accession>
<organism evidence="1 2">
    <name type="scientific">Symbiodinium natans</name>
    <dbReference type="NCBI Taxonomy" id="878477"/>
    <lineage>
        <taxon>Eukaryota</taxon>
        <taxon>Sar</taxon>
        <taxon>Alveolata</taxon>
        <taxon>Dinophyceae</taxon>
        <taxon>Suessiales</taxon>
        <taxon>Symbiodiniaceae</taxon>
        <taxon>Symbiodinium</taxon>
    </lineage>
</organism>
<evidence type="ECO:0000313" key="1">
    <source>
        <dbReference type="EMBL" id="CAE7480251.1"/>
    </source>
</evidence>
<name>A0A812SE21_9DINO</name>
<protein>
    <submittedName>
        <fullName evidence="1">Uncharacterized protein</fullName>
    </submittedName>
</protein>
<evidence type="ECO:0000313" key="2">
    <source>
        <dbReference type="Proteomes" id="UP000604046"/>
    </source>
</evidence>
<reference evidence="1" key="1">
    <citation type="submission" date="2021-02" db="EMBL/GenBank/DDBJ databases">
        <authorList>
            <person name="Dougan E. K."/>
            <person name="Rhodes N."/>
            <person name="Thang M."/>
            <person name="Chan C."/>
        </authorList>
    </citation>
    <scope>NUCLEOTIDE SEQUENCE</scope>
</reference>